<dbReference type="RefSeq" id="WP_106839757.1">
    <property type="nucleotide sequence ID" value="NZ_JBCNIW010000008.1"/>
</dbReference>
<dbReference type="GO" id="GO:0051276">
    <property type="term" value="P:chromosome organization"/>
    <property type="evidence" value="ECO:0007669"/>
    <property type="project" value="InterPro"/>
</dbReference>
<name>A0A2P7V4U4_9BACL</name>
<dbReference type="AlphaFoldDB" id="A0A2P7V4U4"/>
<accession>A0A2P7V4U4</accession>
<dbReference type="Pfam" id="PF03592">
    <property type="entry name" value="Terminase_2"/>
    <property type="match status" value="1"/>
</dbReference>
<organism evidence="1 2">
    <name type="scientific">Brevibacillus fortis</name>
    <dbReference type="NCBI Taxonomy" id="2126352"/>
    <lineage>
        <taxon>Bacteria</taxon>
        <taxon>Bacillati</taxon>
        <taxon>Bacillota</taxon>
        <taxon>Bacilli</taxon>
        <taxon>Bacillales</taxon>
        <taxon>Paenibacillaceae</taxon>
        <taxon>Brevibacillus</taxon>
    </lineage>
</organism>
<evidence type="ECO:0000313" key="2">
    <source>
        <dbReference type="Proteomes" id="UP000240419"/>
    </source>
</evidence>
<gene>
    <name evidence="1" type="ORF">C7R93_16065</name>
</gene>
<dbReference type="EMBL" id="PXZM01000024">
    <property type="protein sequence ID" value="PSJ94235.1"/>
    <property type="molecule type" value="Genomic_DNA"/>
</dbReference>
<reference evidence="1 2" key="1">
    <citation type="submission" date="2018-03" db="EMBL/GenBank/DDBJ databases">
        <title>Brevisbacillus phylogenomics.</title>
        <authorList>
            <person name="Dunlap C."/>
        </authorList>
    </citation>
    <scope>NUCLEOTIDE SEQUENCE [LARGE SCALE GENOMIC DNA]</scope>
    <source>
        <strain evidence="1 2">NRRL NRS-1210</strain>
    </source>
</reference>
<dbReference type="InterPro" id="IPR005335">
    <property type="entry name" value="Terminase_ssu"/>
</dbReference>
<dbReference type="Proteomes" id="UP000240419">
    <property type="component" value="Unassembled WGS sequence"/>
</dbReference>
<dbReference type="Gene3D" id="1.10.10.1400">
    <property type="entry name" value="Terminase, small subunit, N-terminal DNA-binding domain, HTH motif"/>
    <property type="match status" value="1"/>
</dbReference>
<dbReference type="InterPro" id="IPR038713">
    <property type="entry name" value="Terminase_Gp1_N_sf"/>
</dbReference>
<dbReference type="OrthoDB" id="9768556at2"/>
<evidence type="ECO:0000313" key="1">
    <source>
        <dbReference type="EMBL" id="PSJ94235.1"/>
    </source>
</evidence>
<keyword evidence="2" id="KW-1185">Reference proteome</keyword>
<protein>
    <submittedName>
        <fullName evidence="1">Uncharacterized protein</fullName>
    </submittedName>
</protein>
<sequence length="33" mass="3934">MVVGYSKKTAYPIGWENLRKLQIQAEIKRQKKQ</sequence>
<comment type="caution">
    <text evidence="1">The sequence shown here is derived from an EMBL/GenBank/DDBJ whole genome shotgun (WGS) entry which is preliminary data.</text>
</comment>
<proteinExistence type="predicted"/>